<dbReference type="AlphaFoldDB" id="A0A0W0Y0W1"/>
<dbReference type="PANTHER" id="PTHR37024:SF5">
    <property type="entry name" value="IMPA N-TERMINAL DOMAIN-CONTAINING PROTEIN"/>
    <property type="match status" value="1"/>
</dbReference>
<keyword evidence="3" id="KW-1185">Reference proteome</keyword>
<dbReference type="Proteomes" id="UP000054618">
    <property type="component" value="Unassembled WGS sequence"/>
</dbReference>
<accession>A0A0W0Y0W1</accession>
<sequence length="506" mass="58623">MLELDQIAGLVAKPITDSEPAGANCQDDDKYISLRNEMQKLSRAGQSSGIEWNTVSNNSLYLLIEKSKDFQVACYLAYALFHQYQYPGLKVGANVLTNMLERYWDSSHPQDRPRVKVNFLNWYASQCFNYIQYIKPVDNVKDIQQSVKYFNEIRDFLKDRELEFEAFNNLIATLNEYLRQLDFKMVAPQKEEKPVKLEDSVKTIQQDENLPLEQGFLTLTRGARDLMKADLTLPYPYYLNRLAAWGSIAVLPDVEDGVTGISPPDFFSVKRINTIQDGHDPLEVLRLVEEIIPDEPFWLDLQILSLDMLKKLGERYEEAFAVVKREFIQFLQRFPGIEKLKFNNNSAFLSDWAQDQLNELRTTSSMSFTDRMSHLSLAEQQQIDEIKSLSKAFSRKNIELEIVQLEQINKQAVSERVRLTAYMAICEELLKAGNRTIIRPYLLFILEIIDKHQLGTWDSVLTLDALSLVYRGMKSIRNKISDDLFEQVIHRVARIDSKMVLELSKL</sequence>
<dbReference type="InterPro" id="IPR017739">
    <property type="entry name" value="T6SS-assoc_VCA0119"/>
</dbReference>
<evidence type="ECO:0000313" key="2">
    <source>
        <dbReference type="EMBL" id="KTD50244.1"/>
    </source>
</evidence>
<dbReference type="InterPro" id="IPR010657">
    <property type="entry name" value="ImpA_N"/>
</dbReference>
<organism evidence="2 3">
    <name type="scientific">Legionella quinlivanii</name>
    <dbReference type="NCBI Taxonomy" id="45073"/>
    <lineage>
        <taxon>Bacteria</taxon>
        <taxon>Pseudomonadati</taxon>
        <taxon>Pseudomonadota</taxon>
        <taxon>Gammaproteobacteria</taxon>
        <taxon>Legionellales</taxon>
        <taxon>Legionellaceae</taxon>
        <taxon>Legionella</taxon>
    </lineage>
</organism>
<name>A0A0W0Y0W1_9GAMM</name>
<comment type="caution">
    <text evidence="2">The sequence shown here is derived from an EMBL/GenBank/DDBJ whole genome shotgun (WGS) entry which is preliminary data.</text>
</comment>
<dbReference type="OrthoDB" id="1522895at2"/>
<proteinExistence type="predicted"/>
<feature type="domain" description="ImpA N-terminal" evidence="1">
    <location>
        <begin position="13"/>
        <end position="123"/>
    </location>
</feature>
<protein>
    <recommendedName>
        <fullName evidence="1">ImpA N-terminal domain-containing protein</fullName>
    </recommendedName>
</protein>
<dbReference type="PATRIC" id="fig|45073.5.peg.1658"/>
<evidence type="ECO:0000259" key="1">
    <source>
        <dbReference type="Pfam" id="PF06812"/>
    </source>
</evidence>
<dbReference type="Pfam" id="PF16989">
    <property type="entry name" value="T6SS_VasJ"/>
    <property type="match status" value="1"/>
</dbReference>
<gene>
    <name evidence="2" type="ORF">Lqui_1569</name>
</gene>
<dbReference type="Pfam" id="PF06812">
    <property type="entry name" value="ImpA_N"/>
    <property type="match status" value="1"/>
</dbReference>
<dbReference type="STRING" id="45073.Lqui_1569"/>
<evidence type="ECO:0000313" key="3">
    <source>
        <dbReference type="Proteomes" id="UP000054618"/>
    </source>
</evidence>
<dbReference type="EMBL" id="LNYS01000008">
    <property type="protein sequence ID" value="KTD50244.1"/>
    <property type="molecule type" value="Genomic_DNA"/>
</dbReference>
<dbReference type="PANTHER" id="PTHR37024">
    <property type="entry name" value="TYPE VI SECRETION SYSTEM DUF2094 AND IMPA-RELATED DOMAIN PROTEIN"/>
    <property type="match status" value="1"/>
</dbReference>
<dbReference type="RefSeq" id="WP_058507673.1">
    <property type="nucleotide sequence ID" value="NZ_CAAAIK010000001.1"/>
</dbReference>
<reference evidence="2 3" key="1">
    <citation type="submission" date="2015-11" db="EMBL/GenBank/DDBJ databases">
        <title>Genomic analysis of 38 Legionella species identifies large and diverse effector repertoires.</title>
        <authorList>
            <person name="Burstein D."/>
            <person name="Amaro F."/>
            <person name="Zusman T."/>
            <person name="Lifshitz Z."/>
            <person name="Cohen O."/>
            <person name="Gilbert J.A."/>
            <person name="Pupko T."/>
            <person name="Shuman H.A."/>
            <person name="Segal G."/>
        </authorList>
    </citation>
    <scope>NUCLEOTIDE SEQUENCE [LARGE SCALE GENOMIC DNA]</scope>
    <source>
        <strain evidence="2 3">CDC#1442-AUS-E</strain>
    </source>
</reference>